<dbReference type="GO" id="GO:0010333">
    <property type="term" value="F:terpene synthase activity"/>
    <property type="evidence" value="ECO:0007669"/>
    <property type="project" value="InterPro"/>
</dbReference>
<dbReference type="AlphaFoldDB" id="A0A1L5JYS1"/>
<dbReference type="FunFam" id="1.50.10.130:FF:000001">
    <property type="entry name" value="Isoprene synthase, chloroplastic"/>
    <property type="match status" value="1"/>
</dbReference>
<dbReference type="SFLD" id="SFLDS00005">
    <property type="entry name" value="Isoprenoid_Synthase_Type_I"/>
    <property type="match status" value="1"/>
</dbReference>
<evidence type="ECO:0000313" key="7">
    <source>
        <dbReference type="EMBL" id="APO20772.1"/>
    </source>
</evidence>
<dbReference type="InterPro" id="IPR005630">
    <property type="entry name" value="Terpene_synthase_metal-bd"/>
</dbReference>
<evidence type="ECO:0000259" key="5">
    <source>
        <dbReference type="Pfam" id="PF01397"/>
    </source>
</evidence>
<dbReference type="Gene3D" id="1.50.10.130">
    <property type="entry name" value="Terpene synthase, N-terminal domain"/>
    <property type="match status" value="1"/>
</dbReference>
<keyword evidence="2" id="KW-0479">Metal-binding</keyword>
<dbReference type="Pfam" id="PF03936">
    <property type="entry name" value="Terpene_synth_C"/>
    <property type="match status" value="1"/>
</dbReference>
<dbReference type="SFLD" id="SFLDG01019">
    <property type="entry name" value="Terpene_Cyclase_Like_1_C_Termi"/>
    <property type="match status" value="1"/>
</dbReference>
<dbReference type="GO" id="GO:0016102">
    <property type="term" value="P:diterpenoid biosynthetic process"/>
    <property type="evidence" value="ECO:0007669"/>
    <property type="project" value="InterPro"/>
</dbReference>
<dbReference type="EMBL" id="KY352314">
    <property type="protein sequence ID" value="APO20772.1"/>
    <property type="molecule type" value="mRNA"/>
</dbReference>
<evidence type="ECO:0000256" key="3">
    <source>
        <dbReference type="ARBA" id="ARBA00022842"/>
    </source>
</evidence>
<evidence type="ECO:0000256" key="4">
    <source>
        <dbReference type="ARBA" id="ARBA00023239"/>
    </source>
</evidence>
<dbReference type="InterPro" id="IPR008949">
    <property type="entry name" value="Isoprenoid_synthase_dom_sf"/>
</dbReference>
<dbReference type="InterPro" id="IPR044814">
    <property type="entry name" value="Terpene_cyclase_plant_C1"/>
</dbReference>
<dbReference type="PANTHER" id="PTHR31225">
    <property type="entry name" value="OS04G0344100 PROTEIN-RELATED"/>
    <property type="match status" value="1"/>
</dbReference>
<protein>
    <submittedName>
        <fullName evidence="7">Sesquiterpene synthase 1</fullName>
        <ecNumber evidence="7">4.2.3.150</ecNumber>
    </submittedName>
</protein>
<dbReference type="GO" id="GO:0000287">
    <property type="term" value="F:magnesium ion binding"/>
    <property type="evidence" value="ECO:0007669"/>
    <property type="project" value="InterPro"/>
</dbReference>
<dbReference type="EC" id="4.2.3.150" evidence="7"/>
<dbReference type="InterPro" id="IPR008930">
    <property type="entry name" value="Terpenoid_cyclase/PrenylTrfase"/>
</dbReference>
<evidence type="ECO:0000256" key="2">
    <source>
        <dbReference type="ARBA" id="ARBA00022723"/>
    </source>
</evidence>
<feature type="domain" description="Terpene synthase N-terminal" evidence="5">
    <location>
        <begin position="27"/>
        <end position="203"/>
    </location>
</feature>
<dbReference type="InterPro" id="IPR001906">
    <property type="entry name" value="Terpene_synth_N"/>
</dbReference>
<dbReference type="InterPro" id="IPR036965">
    <property type="entry name" value="Terpene_synth_N_sf"/>
</dbReference>
<feature type="domain" description="Terpene synthase metal-binding" evidence="6">
    <location>
        <begin position="260"/>
        <end position="499"/>
    </location>
</feature>
<dbReference type="BRENDA" id="4.2.3.100">
    <property type="organism ID" value="1418"/>
</dbReference>
<dbReference type="InterPro" id="IPR050148">
    <property type="entry name" value="Terpene_synthase-like"/>
</dbReference>
<keyword evidence="3" id="KW-0460">Magnesium</keyword>
<dbReference type="SMR" id="A0A1L5JYS1"/>
<dbReference type="SUPFAM" id="SSF48239">
    <property type="entry name" value="Terpenoid cyclases/Protein prenyltransferases"/>
    <property type="match status" value="1"/>
</dbReference>
<dbReference type="PANTHER" id="PTHR31225:SF205">
    <property type="entry name" value="(-)-GERMACRENE D SYNTHASE-LIKE"/>
    <property type="match status" value="1"/>
</dbReference>
<name>A0A1L5JYS1_CITME</name>
<comment type="cofactor">
    <cofactor evidence="1">
        <name>Mg(2+)</name>
        <dbReference type="ChEBI" id="CHEBI:18420"/>
    </cofactor>
</comment>
<proteinExistence type="evidence at transcript level"/>
<dbReference type="CDD" id="cd00684">
    <property type="entry name" value="Terpene_cyclase_plant_C1"/>
    <property type="match status" value="1"/>
</dbReference>
<dbReference type="InterPro" id="IPR034741">
    <property type="entry name" value="Terpene_cyclase-like_1_C"/>
</dbReference>
<dbReference type="FunFam" id="1.10.600.10:FF:000007">
    <property type="entry name" value="Isoprene synthase, chloroplastic"/>
    <property type="match status" value="1"/>
</dbReference>
<organism evidence="7">
    <name type="scientific">Citrus medica var. sarcodactylis</name>
    <dbReference type="NCBI Taxonomy" id="381790"/>
    <lineage>
        <taxon>Eukaryota</taxon>
        <taxon>Viridiplantae</taxon>
        <taxon>Streptophyta</taxon>
        <taxon>Embryophyta</taxon>
        <taxon>Tracheophyta</taxon>
        <taxon>Spermatophyta</taxon>
        <taxon>Magnoliopsida</taxon>
        <taxon>eudicotyledons</taxon>
        <taxon>Gunneridae</taxon>
        <taxon>Pentapetalae</taxon>
        <taxon>rosids</taxon>
        <taxon>malvids</taxon>
        <taxon>Sapindales</taxon>
        <taxon>Rutaceae</taxon>
        <taxon>Aurantioideae</taxon>
        <taxon>Citrus</taxon>
    </lineage>
</organism>
<dbReference type="Gene3D" id="1.10.600.10">
    <property type="entry name" value="Farnesyl Diphosphate Synthase"/>
    <property type="match status" value="1"/>
</dbReference>
<dbReference type="Pfam" id="PF01397">
    <property type="entry name" value="Terpene_synth"/>
    <property type="match status" value="1"/>
</dbReference>
<evidence type="ECO:0000256" key="1">
    <source>
        <dbReference type="ARBA" id="ARBA00001946"/>
    </source>
</evidence>
<sequence>MSAQVLATVSSSTEQTVRPIAGFHPNLWGDYFLTLASDCKTNDTTHQEEYEALKQEVRSMITATADTPAQKLQLVDAVQRLGVGYHFEQEIEDALENIFHNSFDNNDDVDLHTVSLRFRLLRQQGFKVSCDVFEKFKDDEGKFKASLVKEVQGILSLYEAGHLAIRGEDILDEAIAFTRTHLQSMVSHDVRPNNLAEQINHALDCPLRRALPRVETRFFLSVYPRDDKHDKTLLKFAKLDFNLVQRIHQKELSAITRWWKDLDFTTKLPYARDRIVELYFWIVGTYFEPKYTLARKIMTKTIYTASIIDDTFDAYGFFEELKLFAEAVQRWDIGAMDILPEYMKVLYKALLDTFNEIEQDLAKEGRSSYLPYGKEKMQELVQMYFVQAKWFSEGYVPTWDEYYPVGLVSCGYFMLATNSFLGMCDVANKEAFEWISKDPKISTASSVICRLRNDIVSQQFEQKRGHIASGVECYIKQYGVSEEEVVTVFTEEVENAWKDMNEEFLKPTAFPVALIERPFNIARVIEFLNKKGDWYTHSHAIKDQIAAVLRDPVTI</sequence>
<dbReference type="SUPFAM" id="SSF48576">
    <property type="entry name" value="Terpenoid synthases"/>
    <property type="match status" value="1"/>
</dbReference>
<accession>A0A1L5JYS1</accession>
<reference evidence="7" key="1">
    <citation type="submission" date="2016-12" db="EMBL/GenBank/DDBJ databases">
        <title>Characterization of a novel sesquiterpene synthase CmTPS1 from Finger citron.</title>
        <authorList>
            <person name="Xu Y."/>
        </authorList>
    </citation>
    <scope>NUCLEOTIDE SEQUENCE</scope>
</reference>
<evidence type="ECO:0000259" key="6">
    <source>
        <dbReference type="Pfam" id="PF03936"/>
    </source>
</evidence>
<keyword evidence="4 7" id="KW-0456">Lyase</keyword>